<dbReference type="HOGENOM" id="CLU_082639_0_0_2"/>
<name>D4GQ75_HALVD</name>
<keyword evidence="3" id="KW-0614">Plasmid</keyword>
<protein>
    <submittedName>
        <fullName evidence="3">UspA domain protein</fullName>
    </submittedName>
</protein>
<dbReference type="EnsemblBacteria" id="ADE02214">
    <property type="protein sequence ID" value="ADE02214"/>
    <property type="gene ID" value="HVO_A0043"/>
</dbReference>
<dbReference type="SUPFAM" id="SSF52402">
    <property type="entry name" value="Adenine nucleotide alpha hydrolases-like"/>
    <property type="match status" value="2"/>
</dbReference>
<gene>
    <name evidence="3" type="ordered locus">HVO_A0043</name>
</gene>
<feature type="domain" description="UspA" evidence="2">
    <location>
        <begin position="173"/>
        <end position="288"/>
    </location>
</feature>
<accession>D4GQ75</accession>
<proteinExistence type="predicted"/>
<dbReference type="eggNOG" id="arCOG00449">
    <property type="taxonomic scope" value="Archaea"/>
</dbReference>
<evidence type="ECO:0000256" key="1">
    <source>
        <dbReference type="SAM" id="MobiDB-lite"/>
    </source>
</evidence>
<dbReference type="PaxDb" id="309800-C498_11036"/>
<evidence type="ECO:0000313" key="4">
    <source>
        <dbReference type="Proteomes" id="UP000008243"/>
    </source>
</evidence>
<dbReference type="Gene3D" id="3.40.50.12370">
    <property type="match status" value="1"/>
</dbReference>
<organism evidence="3 4">
    <name type="scientific">Haloferax volcanii (strain ATCC 29605 / DSM 3757 / JCM 8879 / NBRC 14742 / NCIMB 2012 / VKM B-1768 / DS2)</name>
    <name type="common">Halobacterium volcanii</name>
    <dbReference type="NCBI Taxonomy" id="309800"/>
    <lineage>
        <taxon>Archaea</taxon>
        <taxon>Methanobacteriati</taxon>
        <taxon>Methanobacteriota</taxon>
        <taxon>Stenosarchaea group</taxon>
        <taxon>Halobacteria</taxon>
        <taxon>Halobacteriales</taxon>
        <taxon>Haloferacaceae</taxon>
        <taxon>Haloferax</taxon>
    </lineage>
</organism>
<dbReference type="InterPro" id="IPR006016">
    <property type="entry name" value="UspA"/>
</dbReference>
<geneLocation type="plasmid" evidence="3 4">
    <name>pHV4</name>
</geneLocation>
<reference evidence="3 4" key="1">
    <citation type="journal article" date="2010" name="PLoS ONE">
        <title>The complete genome sequence of Haloferax volcanii DS2, a model archaeon.</title>
        <authorList>
            <person name="Hartman A.L."/>
            <person name="Norais C."/>
            <person name="Badger J.H."/>
            <person name="Delmas S."/>
            <person name="Haldenby S."/>
            <person name="Madupu R."/>
            <person name="Robinson J."/>
            <person name="Khouri H."/>
            <person name="Ren Q."/>
            <person name="Lowe T.M."/>
            <person name="Maupin-Furlow J."/>
            <person name="Pohlschroder M."/>
            <person name="Daniels C."/>
            <person name="Pfeiffer F."/>
            <person name="Allers T."/>
            <person name="Eisen J.A."/>
        </authorList>
    </citation>
    <scope>NUCLEOTIDE SEQUENCE [LARGE SCALE GENOMIC DNA]</scope>
    <source>
        <strain evidence="4">ATCC 29605 / DSM 3757 / JCM 8879 / NBRC 14742 / NCIMB 2012 / VKM B-1768 / DS2</strain>
    </source>
</reference>
<sequence>MPSQSSGGCPVDEGQTSAETPLVAGRFDGDQILVPLLTREVPVLTDQLKVATTLARVTGASLTVINPFPDPEQAPNVYRHEATDCENASLLDWVFEQTDESLPQVESDFLYAWDVVRGVLQAVRRRDVDTLLVPSSSGTSRLRKRMTEQLATHADADVIVVNGQAGFSKAASILLPIASGPHSGLAADVATSIAADYDAWIDILHVIDEEAPDHQRERAETLVEDISHRIARPETTATWVLEAPDTAKAIIDQSRYYGLTVIGAPTKSRLRRFIFGSTNATVRADADSVVLSARNNSDISETR</sequence>
<dbReference type="AlphaFoldDB" id="D4GQ75"/>
<evidence type="ECO:0000313" key="3">
    <source>
        <dbReference type="EMBL" id="ADE02214.1"/>
    </source>
</evidence>
<evidence type="ECO:0000259" key="2">
    <source>
        <dbReference type="Pfam" id="PF00582"/>
    </source>
</evidence>
<dbReference type="Proteomes" id="UP000008243">
    <property type="component" value="Plasmid pHV4"/>
</dbReference>
<dbReference type="Pfam" id="PF00582">
    <property type="entry name" value="Usp"/>
    <property type="match status" value="1"/>
</dbReference>
<feature type="region of interest" description="Disordered" evidence="1">
    <location>
        <begin position="1"/>
        <end position="20"/>
    </location>
</feature>
<dbReference type="KEGG" id="hvo:HVO_A0043"/>
<dbReference type="CDD" id="cd00293">
    <property type="entry name" value="USP-like"/>
    <property type="match status" value="1"/>
</dbReference>
<keyword evidence="4" id="KW-1185">Reference proteome</keyword>
<dbReference type="EMBL" id="CP001955">
    <property type="protein sequence ID" value="ADE02214.1"/>
    <property type="molecule type" value="Genomic_DNA"/>
</dbReference>